<protein>
    <submittedName>
        <fullName evidence="1">Uncharacterized protein</fullName>
    </submittedName>
</protein>
<sequence length="66" mass="7363">INQSDLLEKSPTVQSVQRTYFGASQVIVWLGKGSRTRSPAFELVTSFTLANDADKRSVWKTVRFSG</sequence>
<dbReference type="Proteomes" id="UP000799428">
    <property type="component" value="Unassembled WGS sequence"/>
</dbReference>
<organism evidence="1 2">
    <name type="scientific">Pleomassaria siparia CBS 279.74</name>
    <dbReference type="NCBI Taxonomy" id="1314801"/>
    <lineage>
        <taxon>Eukaryota</taxon>
        <taxon>Fungi</taxon>
        <taxon>Dikarya</taxon>
        <taxon>Ascomycota</taxon>
        <taxon>Pezizomycotina</taxon>
        <taxon>Dothideomycetes</taxon>
        <taxon>Pleosporomycetidae</taxon>
        <taxon>Pleosporales</taxon>
        <taxon>Pleomassariaceae</taxon>
        <taxon>Pleomassaria</taxon>
    </lineage>
</organism>
<reference evidence="1" key="1">
    <citation type="journal article" date="2020" name="Stud. Mycol.">
        <title>101 Dothideomycetes genomes: a test case for predicting lifestyles and emergence of pathogens.</title>
        <authorList>
            <person name="Haridas S."/>
            <person name="Albert R."/>
            <person name="Binder M."/>
            <person name="Bloem J."/>
            <person name="Labutti K."/>
            <person name="Salamov A."/>
            <person name="Andreopoulos B."/>
            <person name="Baker S."/>
            <person name="Barry K."/>
            <person name="Bills G."/>
            <person name="Bluhm B."/>
            <person name="Cannon C."/>
            <person name="Castanera R."/>
            <person name="Culley D."/>
            <person name="Daum C."/>
            <person name="Ezra D."/>
            <person name="Gonzalez J."/>
            <person name="Henrissat B."/>
            <person name="Kuo A."/>
            <person name="Liang C."/>
            <person name="Lipzen A."/>
            <person name="Lutzoni F."/>
            <person name="Magnuson J."/>
            <person name="Mondo S."/>
            <person name="Nolan M."/>
            <person name="Ohm R."/>
            <person name="Pangilinan J."/>
            <person name="Park H.-J."/>
            <person name="Ramirez L."/>
            <person name="Alfaro M."/>
            <person name="Sun H."/>
            <person name="Tritt A."/>
            <person name="Yoshinaga Y."/>
            <person name="Zwiers L.-H."/>
            <person name="Turgeon B."/>
            <person name="Goodwin S."/>
            <person name="Spatafora J."/>
            <person name="Crous P."/>
            <person name="Grigoriev I."/>
        </authorList>
    </citation>
    <scope>NUCLEOTIDE SEQUENCE</scope>
    <source>
        <strain evidence="1">CBS 279.74</strain>
    </source>
</reference>
<feature type="non-terminal residue" evidence="1">
    <location>
        <position position="1"/>
    </location>
</feature>
<keyword evidence="2" id="KW-1185">Reference proteome</keyword>
<evidence type="ECO:0000313" key="2">
    <source>
        <dbReference type="Proteomes" id="UP000799428"/>
    </source>
</evidence>
<dbReference type="AlphaFoldDB" id="A0A6G1K6W9"/>
<proteinExistence type="predicted"/>
<dbReference type="EMBL" id="MU005772">
    <property type="protein sequence ID" value="KAF2708202.1"/>
    <property type="molecule type" value="Genomic_DNA"/>
</dbReference>
<accession>A0A6G1K6W9</accession>
<evidence type="ECO:0000313" key="1">
    <source>
        <dbReference type="EMBL" id="KAF2708202.1"/>
    </source>
</evidence>
<name>A0A6G1K6W9_9PLEO</name>
<gene>
    <name evidence="1" type="ORF">K504DRAFT_382197</name>
</gene>